<dbReference type="InterPro" id="IPR000626">
    <property type="entry name" value="Ubiquitin-like_dom"/>
</dbReference>
<dbReference type="PROSITE" id="PS00973">
    <property type="entry name" value="USP_2"/>
    <property type="match status" value="1"/>
</dbReference>
<keyword evidence="2 6" id="KW-0645">Protease</keyword>
<dbReference type="PANTHER" id="PTHR43982:SF1">
    <property type="entry name" value="UBIQUITIN CARBOXYL-TERMINAL HYDROLASE 14"/>
    <property type="match status" value="1"/>
</dbReference>
<keyword evidence="11" id="KW-1185">Reference proteome</keyword>
<dbReference type="Proteomes" id="UP001150538">
    <property type="component" value="Unassembled WGS sequence"/>
</dbReference>
<feature type="compositionally biased region" description="Basic and acidic residues" evidence="7">
    <location>
        <begin position="95"/>
        <end position="108"/>
    </location>
</feature>
<dbReference type="SUPFAM" id="SSF54001">
    <property type="entry name" value="Cysteine proteinases"/>
    <property type="match status" value="1"/>
</dbReference>
<dbReference type="PANTHER" id="PTHR43982">
    <property type="entry name" value="UBIQUITIN CARBOXYL-TERMINAL HYDROLASE"/>
    <property type="match status" value="1"/>
</dbReference>
<dbReference type="GO" id="GO:0070628">
    <property type="term" value="F:proteasome binding"/>
    <property type="evidence" value="ECO:0007669"/>
    <property type="project" value="TreeGrafter"/>
</dbReference>
<proteinExistence type="inferred from homology"/>
<comment type="caution">
    <text evidence="10">The sequence shown here is derived from an EMBL/GenBank/DDBJ whole genome shotgun (WGS) entry which is preliminary data.</text>
</comment>
<evidence type="ECO:0000256" key="1">
    <source>
        <dbReference type="ARBA" id="ARBA00000707"/>
    </source>
</evidence>
<dbReference type="GO" id="GO:0016579">
    <property type="term" value="P:protein deubiquitination"/>
    <property type="evidence" value="ECO:0007669"/>
    <property type="project" value="InterPro"/>
</dbReference>
<feature type="region of interest" description="Disordered" evidence="7">
    <location>
        <begin position="79"/>
        <end position="114"/>
    </location>
</feature>
<dbReference type="InterPro" id="IPR029071">
    <property type="entry name" value="Ubiquitin-like_domsf"/>
</dbReference>
<dbReference type="Gene3D" id="3.10.20.90">
    <property type="entry name" value="Phosphatidylinositol 3-kinase Catalytic Subunit, Chain A, domain 1"/>
    <property type="match status" value="1"/>
</dbReference>
<dbReference type="InterPro" id="IPR001394">
    <property type="entry name" value="Peptidase_C19_UCH"/>
</dbReference>
<dbReference type="GO" id="GO:0043161">
    <property type="term" value="P:proteasome-mediated ubiquitin-dependent protein catabolic process"/>
    <property type="evidence" value="ECO:0007669"/>
    <property type="project" value="InterPro"/>
</dbReference>
<comment type="catalytic activity">
    <reaction evidence="1 6">
        <text>Thiol-dependent hydrolysis of ester, thioester, amide, peptide and isopeptide bonds formed by the C-terminal Gly of ubiquitin (a 76-residue protein attached to proteins as an intracellular targeting signal).</text>
        <dbReference type="EC" id="3.4.19.12"/>
    </reaction>
</comment>
<keyword evidence="4 6" id="KW-0378">Hydrolase</keyword>
<gene>
    <name evidence="10" type="primary">UBP6</name>
    <name evidence="10" type="ORF">H4219_002934</name>
</gene>
<evidence type="ECO:0000256" key="2">
    <source>
        <dbReference type="ARBA" id="ARBA00022670"/>
    </source>
</evidence>
<dbReference type="InterPro" id="IPR018200">
    <property type="entry name" value="USP_CS"/>
</dbReference>
<protein>
    <recommendedName>
        <fullName evidence="6">Ubiquitin carboxyl-terminal hydrolase</fullName>
        <ecNumber evidence="6">3.4.19.12</ecNumber>
    </recommendedName>
</protein>
<dbReference type="GO" id="GO:0004843">
    <property type="term" value="F:cysteine-type deubiquitinase activity"/>
    <property type="evidence" value="ECO:0007669"/>
    <property type="project" value="UniProtKB-UniRule"/>
</dbReference>
<accession>A0A9W8A2P3</accession>
<dbReference type="Gene3D" id="3.90.70.10">
    <property type="entry name" value="Cysteine proteinases"/>
    <property type="match status" value="1"/>
</dbReference>
<dbReference type="InterPro" id="IPR028889">
    <property type="entry name" value="USP"/>
</dbReference>
<feature type="domain" description="Ubiquitin-like" evidence="8">
    <location>
        <begin position="11"/>
        <end position="79"/>
    </location>
</feature>
<evidence type="ECO:0000259" key="8">
    <source>
        <dbReference type="PROSITE" id="PS50053"/>
    </source>
</evidence>
<dbReference type="AlphaFoldDB" id="A0A9W8A2P3"/>
<dbReference type="InterPro" id="IPR044635">
    <property type="entry name" value="UBP14-like"/>
</dbReference>
<dbReference type="OrthoDB" id="333239at2759"/>
<sequence>MSSQKIVLSWKGKKFDLEAEPNDTLADIRFKILSCTEVSPEHQKLIVAGKTLKAEEENFFKLNPKNKDLFMIEMKKPANPIPTSVAEDDDDDVESKDNKGKAADAMDVEKEEGDIPTGLKNLGNTCFMNATIQCLNTVPIIRKSLADSPNIDESDPNDATFTRSLGKLIGEISKSEYNFIIPDNFLSSLEKRYPEMVEKDEKLPVFVQQDAEECWLKILSSLNRSLKTKDGVSIKKYFSGQFETTLTNTESKEEEPIANHEEFLKIATGITKESRHLNQSILESFTQTLEKESPTLGRSAKYESKTLISRLPEYLTIHLLRFEFRKGVTNTAKIMKEVDLPMELNMAHHCTKPLKEKFLKVQRHLEKVHDSPESVTETFDQVVDPEIKADVGSNQTGLYELTALITHQGRSANSGHYIAWARVDESEYPSGYDKHKRNADMKLWYQFNDHEVTMLYQKDIRNLFGGRGDSPTAYLGLYSAKKLE</sequence>
<dbReference type="PROSITE" id="PS00972">
    <property type="entry name" value="USP_1"/>
    <property type="match status" value="1"/>
</dbReference>
<evidence type="ECO:0000313" key="11">
    <source>
        <dbReference type="Proteomes" id="UP001150538"/>
    </source>
</evidence>
<dbReference type="PROSITE" id="PS50235">
    <property type="entry name" value="USP_3"/>
    <property type="match status" value="1"/>
</dbReference>
<reference evidence="10" key="1">
    <citation type="submission" date="2022-07" db="EMBL/GenBank/DDBJ databases">
        <title>Phylogenomic reconstructions and comparative analyses of Kickxellomycotina fungi.</title>
        <authorList>
            <person name="Reynolds N.K."/>
            <person name="Stajich J.E."/>
            <person name="Barry K."/>
            <person name="Grigoriev I.V."/>
            <person name="Crous P."/>
            <person name="Smith M.E."/>
        </authorList>
    </citation>
    <scope>NUCLEOTIDE SEQUENCE</scope>
    <source>
        <strain evidence="10">NBRC 100468</strain>
    </source>
</reference>
<dbReference type="InterPro" id="IPR038765">
    <property type="entry name" value="Papain-like_cys_pep_sf"/>
</dbReference>
<evidence type="ECO:0000256" key="4">
    <source>
        <dbReference type="ARBA" id="ARBA00022801"/>
    </source>
</evidence>
<comment type="similarity">
    <text evidence="6">Belongs to the peptidase C19 family.</text>
</comment>
<evidence type="ECO:0000256" key="3">
    <source>
        <dbReference type="ARBA" id="ARBA00022786"/>
    </source>
</evidence>
<dbReference type="CDD" id="cd17039">
    <property type="entry name" value="Ubl_ubiquitin_like"/>
    <property type="match status" value="1"/>
</dbReference>
<dbReference type="PROSITE" id="PS50053">
    <property type="entry name" value="UBIQUITIN_2"/>
    <property type="match status" value="1"/>
</dbReference>
<dbReference type="GO" id="GO:0061136">
    <property type="term" value="P:regulation of proteasomal protein catabolic process"/>
    <property type="evidence" value="ECO:0007669"/>
    <property type="project" value="TreeGrafter"/>
</dbReference>
<dbReference type="EC" id="3.4.19.12" evidence="6"/>
<dbReference type="Pfam" id="PF00443">
    <property type="entry name" value="UCH"/>
    <property type="match status" value="1"/>
</dbReference>
<evidence type="ECO:0000313" key="10">
    <source>
        <dbReference type="EMBL" id="KAJ1917890.1"/>
    </source>
</evidence>
<dbReference type="SUPFAM" id="SSF54236">
    <property type="entry name" value="Ubiquitin-like"/>
    <property type="match status" value="1"/>
</dbReference>
<evidence type="ECO:0000256" key="7">
    <source>
        <dbReference type="SAM" id="MobiDB-lite"/>
    </source>
</evidence>
<name>A0A9W8A2P3_9FUNG</name>
<dbReference type="EMBL" id="JANBPU010000059">
    <property type="protein sequence ID" value="KAJ1917890.1"/>
    <property type="molecule type" value="Genomic_DNA"/>
</dbReference>
<dbReference type="Pfam" id="PF00240">
    <property type="entry name" value="ubiquitin"/>
    <property type="match status" value="1"/>
</dbReference>
<keyword evidence="3 6" id="KW-0833">Ubl conjugation pathway</keyword>
<keyword evidence="5 6" id="KW-0788">Thiol protease</keyword>
<evidence type="ECO:0000256" key="5">
    <source>
        <dbReference type="ARBA" id="ARBA00022807"/>
    </source>
</evidence>
<feature type="domain" description="USP" evidence="9">
    <location>
        <begin position="117"/>
        <end position="481"/>
    </location>
</feature>
<dbReference type="SMART" id="SM00213">
    <property type="entry name" value="UBQ"/>
    <property type="match status" value="1"/>
</dbReference>
<evidence type="ECO:0000256" key="6">
    <source>
        <dbReference type="RuleBase" id="RU366025"/>
    </source>
</evidence>
<organism evidence="10 11">
    <name type="scientific">Mycoemilia scoparia</name>
    <dbReference type="NCBI Taxonomy" id="417184"/>
    <lineage>
        <taxon>Eukaryota</taxon>
        <taxon>Fungi</taxon>
        <taxon>Fungi incertae sedis</taxon>
        <taxon>Zoopagomycota</taxon>
        <taxon>Kickxellomycotina</taxon>
        <taxon>Kickxellomycetes</taxon>
        <taxon>Kickxellales</taxon>
        <taxon>Kickxellaceae</taxon>
        <taxon>Mycoemilia</taxon>
    </lineage>
</organism>
<evidence type="ECO:0000259" key="9">
    <source>
        <dbReference type="PROSITE" id="PS50235"/>
    </source>
</evidence>